<dbReference type="Proteomes" id="UP000694408">
    <property type="component" value="Unplaced"/>
</dbReference>
<name>A0A8C5JK97_JUNHY</name>
<accession>A0A8C5JK97</accession>
<dbReference type="Ensembl" id="ENSJHYT00000023175.1">
    <property type="protein sequence ID" value="ENSJHYP00000019222.1"/>
    <property type="gene ID" value="ENSJHYG00000014612.1"/>
</dbReference>
<evidence type="ECO:0000313" key="3">
    <source>
        <dbReference type="Proteomes" id="UP000694408"/>
    </source>
</evidence>
<feature type="compositionally biased region" description="Polar residues" evidence="1">
    <location>
        <begin position="103"/>
        <end position="112"/>
    </location>
</feature>
<proteinExistence type="predicted"/>
<feature type="compositionally biased region" description="Basic and acidic residues" evidence="1">
    <location>
        <begin position="10"/>
        <end position="76"/>
    </location>
</feature>
<feature type="region of interest" description="Disordered" evidence="1">
    <location>
        <begin position="91"/>
        <end position="157"/>
    </location>
</feature>
<sequence>CKNPQSVAPADKERDRDWDQGRDQHRDWDQGRDQHRDWDKGWDQHRDRDRDKAQDQHRDQNWDRDWDKGRDQHQDWDLDWDQGWDQHRERDRLAWGPRPTPRNDAQSNTLSSMGPPASYSSPLCLDNGHPNRECPWGNPPARTSASEQVPTNSPRTCKNTGTIFPQCAEETSLGTALIPCIPRVLNIGQKVCADTSWAGWTNDSFTGCERL</sequence>
<protein>
    <submittedName>
        <fullName evidence="2">Uncharacterized protein</fullName>
    </submittedName>
</protein>
<reference evidence="2" key="1">
    <citation type="submission" date="2025-08" db="UniProtKB">
        <authorList>
            <consortium name="Ensembl"/>
        </authorList>
    </citation>
    <scope>IDENTIFICATION</scope>
</reference>
<dbReference type="AlphaFoldDB" id="A0A8C5JK97"/>
<feature type="region of interest" description="Disordered" evidence="1">
    <location>
        <begin position="1"/>
        <end position="78"/>
    </location>
</feature>
<evidence type="ECO:0000313" key="2">
    <source>
        <dbReference type="Ensembl" id="ENSJHYP00000019222.1"/>
    </source>
</evidence>
<keyword evidence="3" id="KW-1185">Reference proteome</keyword>
<organism evidence="2 3">
    <name type="scientific">Junco hyemalis</name>
    <name type="common">Dark-eyed junco</name>
    <dbReference type="NCBI Taxonomy" id="40217"/>
    <lineage>
        <taxon>Eukaryota</taxon>
        <taxon>Metazoa</taxon>
        <taxon>Chordata</taxon>
        <taxon>Craniata</taxon>
        <taxon>Vertebrata</taxon>
        <taxon>Euteleostomi</taxon>
        <taxon>Archelosauria</taxon>
        <taxon>Archosauria</taxon>
        <taxon>Dinosauria</taxon>
        <taxon>Saurischia</taxon>
        <taxon>Theropoda</taxon>
        <taxon>Coelurosauria</taxon>
        <taxon>Aves</taxon>
        <taxon>Neognathae</taxon>
        <taxon>Neoaves</taxon>
        <taxon>Telluraves</taxon>
        <taxon>Australaves</taxon>
        <taxon>Passeriformes</taxon>
        <taxon>Passerellidae</taxon>
        <taxon>Junco</taxon>
    </lineage>
</organism>
<evidence type="ECO:0000256" key="1">
    <source>
        <dbReference type="SAM" id="MobiDB-lite"/>
    </source>
</evidence>
<reference evidence="2" key="2">
    <citation type="submission" date="2025-09" db="UniProtKB">
        <authorList>
            <consortium name="Ensembl"/>
        </authorList>
    </citation>
    <scope>IDENTIFICATION</scope>
</reference>
<feature type="compositionally biased region" description="Polar residues" evidence="1">
    <location>
        <begin position="141"/>
        <end position="157"/>
    </location>
</feature>